<dbReference type="AlphaFoldDB" id="A0A8J2LZX9"/>
<keyword evidence="5" id="KW-1185">Reference proteome</keyword>
<evidence type="ECO:0000313" key="5">
    <source>
        <dbReference type="Proteomes" id="UP000746747"/>
    </source>
</evidence>
<evidence type="ECO:0000313" key="4">
    <source>
        <dbReference type="EMBL" id="CAG9536425.1"/>
    </source>
</evidence>
<feature type="compositionally biased region" description="Polar residues" evidence="2">
    <location>
        <begin position="675"/>
        <end position="684"/>
    </location>
</feature>
<dbReference type="InterPro" id="IPR023152">
    <property type="entry name" value="RasGAP_CS"/>
</dbReference>
<feature type="domain" description="Ras-GAP" evidence="3">
    <location>
        <begin position="117"/>
        <end position="311"/>
    </location>
</feature>
<feature type="compositionally biased region" description="Polar residues" evidence="2">
    <location>
        <begin position="650"/>
        <end position="662"/>
    </location>
</feature>
<feature type="region of interest" description="Disordered" evidence="2">
    <location>
        <begin position="759"/>
        <end position="794"/>
    </location>
</feature>
<dbReference type="OrthoDB" id="5572587at2759"/>
<proteinExistence type="predicted"/>
<evidence type="ECO:0000256" key="1">
    <source>
        <dbReference type="ARBA" id="ARBA00022468"/>
    </source>
</evidence>
<evidence type="ECO:0000256" key="2">
    <source>
        <dbReference type="SAM" id="MobiDB-lite"/>
    </source>
</evidence>
<feature type="compositionally biased region" description="Polar residues" evidence="2">
    <location>
        <begin position="870"/>
        <end position="887"/>
    </location>
</feature>
<dbReference type="GO" id="GO:0005096">
    <property type="term" value="F:GTPase activator activity"/>
    <property type="evidence" value="ECO:0007669"/>
    <property type="project" value="UniProtKB-KW"/>
</dbReference>
<dbReference type="InterPro" id="IPR001936">
    <property type="entry name" value="RasGAP_dom"/>
</dbReference>
<feature type="compositionally biased region" description="Low complexity" evidence="2">
    <location>
        <begin position="623"/>
        <end position="643"/>
    </location>
</feature>
<dbReference type="InterPro" id="IPR039360">
    <property type="entry name" value="Ras_GTPase"/>
</dbReference>
<organism evidence="4 5">
    <name type="scientific">Cercopithifilaria johnstoni</name>
    <dbReference type="NCBI Taxonomy" id="2874296"/>
    <lineage>
        <taxon>Eukaryota</taxon>
        <taxon>Metazoa</taxon>
        <taxon>Ecdysozoa</taxon>
        <taxon>Nematoda</taxon>
        <taxon>Chromadorea</taxon>
        <taxon>Rhabditida</taxon>
        <taxon>Spirurina</taxon>
        <taxon>Spiruromorpha</taxon>
        <taxon>Filarioidea</taxon>
        <taxon>Onchocercidae</taxon>
        <taxon>Cercopithifilaria</taxon>
    </lineage>
</organism>
<feature type="compositionally biased region" description="Basic and acidic residues" evidence="2">
    <location>
        <begin position="571"/>
        <end position="582"/>
    </location>
</feature>
<dbReference type="Gene3D" id="1.10.506.10">
    <property type="entry name" value="GTPase Activation - p120gap, domain 1"/>
    <property type="match status" value="2"/>
</dbReference>
<name>A0A8J2LZX9_9BILA</name>
<dbReference type="EMBL" id="CAKAEH010001451">
    <property type="protein sequence ID" value="CAG9536425.1"/>
    <property type="molecule type" value="Genomic_DNA"/>
</dbReference>
<dbReference type="PANTHER" id="PTHR10194:SF60">
    <property type="entry name" value="RAS GTPASE-ACTIVATING PROTEIN RASKOL"/>
    <property type="match status" value="1"/>
</dbReference>
<feature type="region of interest" description="Disordered" evidence="2">
    <location>
        <begin position="867"/>
        <end position="919"/>
    </location>
</feature>
<feature type="compositionally biased region" description="Low complexity" evidence="2">
    <location>
        <begin position="890"/>
        <end position="910"/>
    </location>
</feature>
<accession>A0A8J2LZX9</accession>
<reference evidence="4" key="1">
    <citation type="submission" date="2021-09" db="EMBL/GenBank/DDBJ databases">
        <authorList>
            <consortium name="Pathogen Informatics"/>
        </authorList>
    </citation>
    <scope>NUCLEOTIDE SEQUENCE</scope>
</reference>
<dbReference type="SUPFAM" id="SSF48350">
    <property type="entry name" value="GTPase activation domain, GAP"/>
    <property type="match status" value="1"/>
</dbReference>
<feature type="compositionally biased region" description="Basic and acidic residues" evidence="2">
    <location>
        <begin position="601"/>
        <end position="611"/>
    </location>
</feature>
<dbReference type="PROSITE" id="PS50018">
    <property type="entry name" value="RAS_GTPASE_ACTIV_2"/>
    <property type="match status" value="1"/>
</dbReference>
<keyword evidence="1" id="KW-0343">GTPase activation</keyword>
<gene>
    <name evidence="4" type="ORF">CJOHNSTONI_LOCUS6346</name>
</gene>
<sequence>MLNSVSKNCIQSLSCLDHRQFIRSLFCNIKFDKNCFKLRSIFGTYYRYTVTATSDGTKLSNAIKDKGNGEVAAVRIKARYQSVQILPMQAYTDLLTFMKQYYLSLCCVLEPTLSVKAKEDLATVLVRIMYKLHMAKHFLCDLIMSEVDVLDNEHLMFRGNSLATKAMEAYMKLVADEYLQNTLGEFVKAMQQSDKDCEVDPLKMANISVLALEKNRHQLVTNVKAAWSKILASTEIFPIELREIFVTLRRRLEKIGRLDLADTLISSSIFLRFLCPAILSPSLFNLISEYPSGHAARNLTLIAKALQTLANFTKFGGKEHYMDFMNEFVEHEWDNMHRYLMKISTPSANNQRSSNENDWNISVDIGKEVSLLYSYLDELWTPEIHEQASKYGSQMAELRLILAKLRYIRMRNDGCRDYEFLPVESSPSDYDNTSASRLHTHNNNTKLPSHIRNTVSESQVITKAIPAAHLNTNDDYVLDIALLNDSLAVRQAGLTVQKHRNGHNRNQRYYNENVLCERHNRRNPYTKVPDISASRERIIAFDASNKSIVSENDTYVPSNILSDYSTVDYRRNEDTDSDETTHESSIMRSRHVRRPRKSKRRTIESTDREQTVVKCPDTIVAPSSSGYQSQNHSSSLSSSNSSSPVERATKQNNHATYHSTLQPPNPMFNVHECIPSTSSSSGNSDKLLVDDNRYCVRSAPSTMYKTSAHPSHLDIIDGSNIYDAPKCSLPRTNPHCPSRNVTAMGNGTILKPTLIDIDNNGGNETRLVVPARSSDHASNNNNNSKKKNDDNDVDYVDIVVDGDGDDNDDNNIVKECGTKWCFTEKRTSGMKQWPRKESHTLSQQEIIEQQKREIRRLMRENEELKRRVAAQNQSVNDSKSVNPQTITPDGYVSEGSYGSLSSSNDLQLSSKNAKAISHC</sequence>
<protein>
    <recommendedName>
        <fullName evidence="3">Ras-GAP domain-containing protein</fullName>
    </recommendedName>
</protein>
<dbReference type="SMART" id="SM00323">
    <property type="entry name" value="RasGAP"/>
    <property type="match status" value="1"/>
</dbReference>
<dbReference type="PROSITE" id="PS00509">
    <property type="entry name" value="RAS_GTPASE_ACTIV_1"/>
    <property type="match status" value="1"/>
</dbReference>
<dbReference type="PANTHER" id="PTHR10194">
    <property type="entry name" value="RAS GTPASE-ACTIVATING PROTEINS"/>
    <property type="match status" value="1"/>
</dbReference>
<dbReference type="InterPro" id="IPR008936">
    <property type="entry name" value="Rho_GTPase_activation_prot"/>
</dbReference>
<feature type="compositionally biased region" description="Basic residues" evidence="2">
    <location>
        <begin position="588"/>
        <end position="600"/>
    </location>
</feature>
<dbReference type="CDD" id="cd05136">
    <property type="entry name" value="RasGAP_DAB2IP"/>
    <property type="match status" value="1"/>
</dbReference>
<dbReference type="Pfam" id="PF00616">
    <property type="entry name" value="RasGAP"/>
    <property type="match status" value="1"/>
</dbReference>
<evidence type="ECO:0000259" key="3">
    <source>
        <dbReference type="PROSITE" id="PS50018"/>
    </source>
</evidence>
<comment type="caution">
    <text evidence="4">The sequence shown here is derived from an EMBL/GenBank/DDBJ whole genome shotgun (WGS) entry which is preliminary data.</text>
</comment>
<dbReference type="Proteomes" id="UP000746747">
    <property type="component" value="Unassembled WGS sequence"/>
</dbReference>
<feature type="region of interest" description="Disordered" evidence="2">
    <location>
        <begin position="571"/>
        <end position="685"/>
    </location>
</feature>